<gene>
    <name evidence="2" type="ORF">CALCODRAFT_484078</name>
</gene>
<proteinExistence type="predicted"/>
<evidence type="ECO:0000256" key="1">
    <source>
        <dbReference type="SAM" id="MobiDB-lite"/>
    </source>
</evidence>
<protein>
    <submittedName>
        <fullName evidence="2">Uncharacterized protein</fullName>
    </submittedName>
</protein>
<name>A0A165F6C8_9BASI</name>
<organism evidence="2 3">
    <name type="scientific">Calocera cornea HHB12733</name>
    <dbReference type="NCBI Taxonomy" id="1353952"/>
    <lineage>
        <taxon>Eukaryota</taxon>
        <taxon>Fungi</taxon>
        <taxon>Dikarya</taxon>
        <taxon>Basidiomycota</taxon>
        <taxon>Agaricomycotina</taxon>
        <taxon>Dacrymycetes</taxon>
        <taxon>Dacrymycetales</taxon>
        <taxon>Dacrymycetaceae</taxon>
        <taxon>Calocera</taxon>
    </lineage>
</organism>
<reference evidence="2 3" key="1">
    <citation type="journal article" date="2016" name="Mol. Biol. Evol.">
        <title>Comparative Genomics of Early-Diverging Mushroom-Forming Fungi Provides Insights into the Origins of Lignocellulose Decay Capabilities.</title>
        <authorList>
            <person name="Nagy L.G."/>
            <person name="Riley R."/>
            <person name="Tritt A."/>
            <person name="Adam C."/>
            <person name="Daum C."/>
            <person name="Floudas D."/>
            <person name="Sun H."/>
            <person name="Yadav J.S."/>
            <person name="Pangilinan J."/>
            <person name="Larsson K.H."/>
            <person name="Matsuura K."/>
            <person name="Barry K."/>
            <person name="Labutti K."/>
            <person name="Kuo R."/>
            <person name="Ohm R.A."/>
            <person name="Bhattacharya S.S."/>
            <person name="Shirouzu T."/>
            <person name="Yoshinaga Y."/>
            <person name="Martin F.M."/>
            <person name="Grigoriev I.V."/>
            <person name="Hibbett D.S."/>
        </authorList>
    </citation>
    <scope>NUCLEOTIDE SEQUENCE [LARGE SCALE GENOMIC DNA]</scope>
    <source>
        <strain evidence="2 3">HHB12733</strain>
    </source>
</reference>
<dbReference type="InParanoid" id="A0A165F6C8"/>
<dbReference type="EMBL" id="KV423980">
    <property type="protein sequence ID" value="KZT56282.1"/>
    <property type="molecule type" value="Genomic_DNA"/>
</dbReference>
<sequence>MSNRYPWILPDLVGRTPPLTYTAIVIDTNPVDPSTIPVAATTTRYPFDPLSYFAIDDKRNSLLGQRWAHLKWLLSKSKDHLHQANEKGRIRMDLKWLSEIRLVPDYLLDGLVEEASQDRREAMTDLMTMKGKINELLDVLRVKRRQRVEIDYRKGIPPVNALSTIILHAVMKDIDANLETIRVLVDRYEPNGSAAFTGMQVNDLAQWREIEQRSAEAQQKIRRYMTLKKGAFVAKRGLDVLTYDLKQLNEELDSWSRAKSGLATACGSFHLDDPSSSESGNDSKGEGSDMEEDNSQ</sequence>
<accession>A0A165F6C8</accession>
<dbReference type="Proteomes" id="UP000076842">
    <property type="component" value="Unassembled WGS sequence"/>
</dbReference>
<evidence type="ECO:0000313" key="2">
    <source>
        <dbReference type="EMBL" id="KZT56282.1"/>
    </source>
</evidence>
<dbReference type="AlphaFoldDB" id="A0A165F6C8"/>
<feature type="region of interest" description="Disordered" evidence="1">
    <location>
        <begin position="267"/>
        <end position="296"/>
    </location>
</feature>
<keyword evidence="3" id="KW-1185">Reference proteome</keyword>
<evidence type="ECO:0000313" key="3">
    <source>
        <dbReference type="Proteomes" id="UP000076842"/>
    </source>
</evidence>